<comment type="caution">
    <text evidence="9">The sequence shown here is derived from an EMBL/GenBank/DDBJ whole genome shotgun (WGS) entry which is preliminary data.</text>
</comment>
<dbReference type="CDD" id="cd06173">
    <property type="entry name" value="MFS_MefA_like"/>
    <property type="match status" value="1"/>
</dbReference>
<feature type="transmembrane region" description="Helical" evidence="7">
    <location>
        <begin position="258"/>
        <end position="279"/>
    </location>
</feature>
<dbReference type="InterPro" id="IPR011701">
    <property type="entry name" value="MFS"/>
</dbReference>
<organism evidence="9 10">
    <name type="scientific">Bacillus changyiensis</name>
    <dbReference type="NCBI Taxonomy" id="3004103"/>
    <lineage>
        <taxon>Bacteria</taxon>
        <taxon>Bacillati</taxon>
        <taxon>Bacillota</taxon>
        <taxon>Bacilli</taxon>
        <taxon>Bacillales</taxon>
        <taxon>Bacillaceae</taxon>
        <taxon>Bacillus</taxon>
    </lineage>
</organism>
<evidence type="ECO:0000313" key="9">
    <source>
        <dbReference type="EMBL" id="MDA7026587.1"/>
    </source>
</evidence>
<evidence type="ECO:0000256" key="3">
    <source>
        <dbReference type="ARBA" id="ARBA00022475"/>
    </source>
</evidence>
<feature type="transmembrane region" description="Helical" evidence="7">
    <location>
        <begin position="12"/>
        <end position="35"/>
    </location>
</feature>
<evidence type="ECO:0000256" key="4">
    <source>
        <dbReference type="ARBA" id="ARBA00022692"/>
    </source>
</evidence>
<keyword evidence="3" id="KW-1003">Cell membrane</keyword>
<feature type="transmembrane region" description="Helical" evidence="7">
    <location>
        <begin position="75"/>
        <end position="95"/>
    </location>
</feature>
<evidence type="ECO:0000256" key="2">
    <source>
        <dbReference type="ARBA" id="ARBA00022448"/>
    </source>
</evidence>
<keyword evidence="5 7" id="KW-1133">Transmembrane helix</keyword>
<reference evidence="9 10" key="1">
    <citation type="submission" date="2023-01" db="EMBL/GenBank/DDBJ databases">
        <title>Bacillus changyiensis sp. nov., isolated from a coastal deposit.</title>
        <authorList>
            <person name="Xiao G."/>
            <person name="Lai Q."/>
            <person name="Hu Z."/>
            <person name="Shao Z."/>
        </authorList>
    </citation>
    <scope>NUCLEOTIDE SEQUENCE [LARGE SCALE GENOMIC DNA]</scope>
    <source>
        <strain evidence="9 10">CLL-7-23</strain>
    </source>
</reference>
<evidence type="ECO:0000256" key="7">
    <source>
        <dbReference type="SAM" id="Phobius"/>
    </source>
</evidence>
<feature type="transmembrane region" description="Helical" evidence="7">
    <location>
        <begin position="344"/>
        <end position="363"/>
    </location>
</feature>
<evidence type="ECO:0000313" key="10">
    <source>
        <dbReference type="Proteomes" id="UP001211894"/>
    </source>
</evidence>
<dbReference type="Pfam" id="PF07690">
    <property type="entry name" value="MFS_1"/>
    <property type="match status" value="1"/>
</dbReference>
<keyword evidence="4 7" id="KW-0812">Transmembrane</keyword>
<evidence type="ECO:0000256" key="6">
    <source>
        <dbReference type="ARBA" id="ARBA00023136"/>
    </source>
</evidence>
<gene>
    <name evidence="9" type="ORF">PJ311_08180</name>
</gene>
<feature type="domain" description="Major facilitator superfamily (MFS) profile" evidence="8">
    <location>
        <begin position="1"/>
        <end position="396"/>
    </location>
</feature>
<evidence type="ECO:0000256" key="5">
    <source>
        <dbReference type="ARBA" id="ARBA00022989"/>
    </source>
</evidence>
<feature type="transmembrane region" description="Helical" evidence="7">
    <location>
        <begin position="169"/>
        <end position="189"/>
    </location>
</feature>
<feature type="transmembrane region" description="Helical" evidence="7">
    <location>
        <begin position="147"/>
        <end position="163"/>
    </location>
</feature>
<protein>
    <submittedName>
        <fullName evidence="9">MFS transporter</fullName>
    </submittedName>
</protein>
<feature type="transmembrane region" description="Helical" evidence="7">
    <location>
        <begin position="47"/>
        <end position="68"/>
    </location>
</feature>
<dbReference type="RefSeq" id="WP_271340433.1">
    <property type="nucleotide sequence ID" value="NZ_JAQKAB010000004.1"/>
</dbReference>
<keyword evidence="6 7" id="KW-0472">Membrane</keyword>
<dbReference type="PANTHER" id="PTHR23513:SF6">
    <property type="entry name" value="MAJOR FACILITATOR SUPERFAMILY ASSOCIATED DOMAIN-CONTAINING PROTEIN"/>
    <property type="match status" value="1"/>
</dbReference>
<dbReference type="Gene3D" id="1.20.1250.20">
    <property type="entry name" value="MFS general substrate transporter like domains"/>
    <property type="match status" value="1"/>
</dbReference>
<dbReference type="InterPro" id="IPR036259">
    <property type="entry name" value="MFS_trans_sf"/>
</dbReference>
<feature type="transmembrane region" description="Helical" evidence="7">
    <location>
        <begin position="310"/>
        <end position="332"/>
    </location>
</feature>
<name>A0ABT4X5D0_9BACI</name>
<feature type="transmembrane region" description="Helical" evidence="7">
    <location>
        <begin position="101"/>
        <end position="126"/>
    </location>
</feature>
<dbReference type="PANTHER" id="PTHR23513">
    <property type="entry name" value="INTEGRAL MEMBRANE EFFLUX PROTEIN-RELATED"/>
    <property type="match status" value="1"/>
</dbReference>
<dbReference type="PROSITE" id="PS50850">
    <property type="entry name" value="MFS"/>
    <property type="match status" value="1"/>
</dbReference>
<keyword evidence="2" id="KW-0813">Transport</keyword>
<dbReference type="Proteomes" id="UP001211894">
    <property type="component" value="Unassembled WGS sequence"/>
</dbReference>
<sequence length="409" mass="44994">MKSILKNNRFLFILGSECFAVLSFSIFVLAISWYMVDGLNHPQYMGLVMAAAALPRMFTMIIGGVLADRIQKSKILFGTSLGKVILLGILLWVYINGELTFSVILILSFFIGSLDGLFFPALSSLIPSLVNKKDLQLANTLIHSSQELLFLIGPVLAGVLINYYSFAATFAVCVITMSVNMCLVFPAFVRDEKPSPSEKKLTFLKEFVEGYHYIRKSSIYTVGIAIIIVLNFFVLGPIFLSLPILAKETGGSALDLSFLEAGFSIGSLSATMILLIFSVNKQRGRLILLFLLSAVIFLGIFSQMPSMWGLVLLVMLIGFFSFMTFIPADVMIQEHTEPQLMGRVMAIVFIAQTAFDPISQTLFSSLMTIGFSVRTLLFIFAAVGLGLTILIVAKAKQWTNKQSVLNKGG</sequence>
<keyword evidence="10" id="KW-1185">Reference proteome</keyword>
<feature type="transmembrane region" description="Helical" evidence="7">
    <location>
        <begin position="375"/>
        <end position="393"/>
    </location>
</feature>
<dbReference type="InterPro" id="IPR020846">
    <property type="entry name" value="MFS_dom"/>
</dbReference>
<accession>A0ABT4X5D0</accession>
<feature type="transmembrane region" description="Helical" evidence="7">
    <location>
        <begin position="219"/>
        <end position="246"/>
    </location>
</feature>
<comment type="subcellular location">
    <subcellularLocation>
        <location evidence="1">Cell membrane</location>
        <topology evidence="1">Multi-pass membrane protein</topology>
    </subcellularLocation>
</comment>
<proteinExistence type="predicted"/>
<evidence type="ECO:0000259" key="8">
    <source>
        <dbReference type="PROSITE" id="PS50850"/>
    </source>
</evidence>
<dbReference type="SUPFAM" id="SSF103473">
    <property type="entry name" value="MFS general substrate transporter"/>
    <property type="match status" value="1"/>
</dbReference>
<evidence type="ECO:0000256" key="1">
    <source>
        <dbReference type="ARBA" id="ARBA00004651"/>
    </source>
</evidence>
<feature type="transmembrane region" description="Helical" evidence="7">
    <location>
        <begin position="286"/>
        <end position="304"/>
    </location>
</feature>
<dbReference type="EMBL" id="JAQKAB010000004">
    <property type="protein sequence ID" value="MDA7026587.1"/>
    <property type="molecule type" value="Genomic_DNA"/>
</dbReference>